<dbReference type="EMBL" id="JAIVGD010000018">
    <property type="protein sequence ID" value="KAH0756371.1"/>
    <property type="molecule type" value="Genomic_DNA"/>
</dbReference>
<sequence length="217" mass="23412">MTTIRAFKSIVTILTAFVTIASTISATTTTDTTASSTTTGISPTSDPIAFTLGTLPSHFSRECTQSEGYGSGGTRYSGGGGRAVVAMVVMFEVVVAVSTSVVKTITIHANAPIMSSLVQQQQQQQQHAQKKKLGCSHGDNGCNPIEFQYRGVRKRPKVKYGADITNPIQKVRVLLGTFDTKEEATRAYNKAARMYRGPKAKLNFPTSNEDNIENLIK</sequence>
<keyword evidence="2" id="KW-0936">Ethylene signaling pathway</keyword>
<evidence type="ECO:0000259" key="8">
    <source>
        <dbReference type="PROSITE" id="PS51032"/>
    </source>
</evidence>
<keyword evidence="6" id="KW-0539">Nucleus</keyword>
<dbReference type="PANTHER" id="PTHR31677">
    <property type="entry name" value="AP2 DOMAIN CLASS TRANSCRIPTION FACTOR"/>
    <property type="match status" value="1"/>
</dbReference>
<evidence type="ECO:0000256" key="7">
    <source>
        <dbReference type="SAM" id="SignalP"/>
    </source>
</evidence>
<reference evidence="9 10" key="1">
    <citation type="journal article" date="2021" name="bioRxiv">
        <title>Chromosome-scale and haplotype-resolved genome assembly of a tetraploid potato cultivar.</title>
        <authorList>
            <person name="Sun H."/>
            <person name="Jiao W.-B."/>
            <person name="Krause K."/>
            <person name="Campoy J.A."/>
            <person name="Goel M."/>
            <person name="Folz-Donahue K."/>
            <person name="Kukat C."/>
            <person name="Huettel B."/>
            <person name="Schneeberger K."/>
        </authorList>
    </citation>
    <scope>NUCLEOTIDE SEQUENCE [LARGE SCALE GENOMIC DNA]</scope>
    <source>
        <strain evidence="9">SolTubOtavaFocal</strain>
        <tissue evidence="9">Leaves</tissue>
    </source>
</reference>
<dbReference type="CDD" id="cd00018">
    <property type="entry name" value="AP2"/>
    <property type="match status" value="1"/>
</dbReference>
<dbReference type="InterPro" id="IPR016177">
    <property type="entry name" value="DNA-bd_dom_sf"/>
</dbReference>
<keyword evidence="10" id="KW-1185">Reference proteome</keyword>
<dbReference type="PRINTS" id="PR00367">
    <property type="entry name" value="ETHRSPELEMNT"/>
</dbReference>
<comment type="subcellular location">
    <subcellularLocation>
        <location evidence="1">Nucleus</location>
    </subcellularLocation>
</comment>
<comment type="caution">
    <text evidence="9">The sequence shown here is derived from an EMBL/GenBank/DDBJ whole genome shotgun (WGS) entry which is preliminary data.</text>
</comment>
<organism evidence="9 10">
    <name type="scientific">Solanum tuberosum</name>
    <name type="common">Potato</name>
    <dbReference type="NCBI Taxonomy" id="4113"/>
    <lineage>
        <taxon>Eukaryota</taxon>
        <taxon>Viridiplantae</taxon>
        <taxon>Streptophyta</taxon>
        <taxon>Embryophyta</taxon>
        <taxon>Tracheophyta</taxon>
        <taxon>Spermatophyta</taxon>
        <taxon>Magnoliopsida</taxon>
        <taxon>eudicotyledons</taxon>
        <taxon>Gunneridae</taxon>
        <taxon>Pentapetalae</taxon>
        <taxon>asterids</taxon>
        <taxon>lamiids</taxon>
        <taxon>Solanales</taxon>
        <taxon>Solanaceae</taxon>
        <taxon>Solanoideae</taxon>
        <taxon>Solaneae</taxon>
        <taxon>Solanum</taxon>
    </lineage>
</organism>
<dbReference type="InterPro" id="IPR036955">
    <property type="entry name" value="AP2/ERF_dom_sf"/>
</dbReference>
<feature type="domain" description="AP2/ERF" evidence="8">
    <location>
        <begin position="148"/>
        <end position="205"/>
    </location>
</feature>
<proteinExistence type="predicted"/>
<keyword evidence="7" id="KW-0732">Signal</keyword>
<dbReference type="PROSITE" id="PS51032">
    <property type="entry name" value="AP2_ERF"/>
    <property type="match status" value="1"/>
</dbReference>
<protein>
    <recommendedName>
        <fullName evidence="8">AP2/ERF domain-containing protein</fullName>
    </recommendedName>
</protein>
<evidence type="ECO:0000256" key="5">
    <source>
        <dbReference type="ARBA" id="ARBA00023163"/>
    </source>
</evidence>
<dbReference type="Gene3D" id="3.30.730.10">
    <property type="entry name" value="AP2/ERF domain"/>
    <property type="match status" value="1"/>
</dbReference>
<dbReference type="SUPFAM" id="SSF54171">
    <property type="entry name" value="DNA-binding domain"/>
    <property type="match status" value="1"/>
</dbReference>
<evidence type="ECO:0000313" key="9">
    <source>
        <dbReference type="EMBL" id="KAH0756371.1"/>
    </source>
</evidence>
<gene>
    <name evidence="9" type="ORF">KY290_026641</name>
</gene>
<evidence type="ECO:0000256" key="6">
    <source>
        <dbReference type="ARBA" id="ARBA00023242"/>
    </source>
</evidence>
<dbReference type="InterPro" id="IPR001471">
    <property type="entry name" value="AP2/ERF_dom"/>
</dbReference>
<feature type="signal peptide" evidence="7">
    <location>
        <begin position="1"/>
        <end position="26"/>
    </location>
</feature>
<keyword evidence="4" id="KW-0238">DNA-binding</keyword>
<feature type="chain" id="PRO_5047126533" description="AP2/ERF domain-containing protein" evidence="7">
    <location>
        <begin position="27"/>
        <end position="217"/>
    </location>
</feature>
<evidence type="ECO:0000256" key="4">
    <source>
        <dbReference type="ARBA" id="ARBA00023125"/>
    </source>
</evidence>
<dbReference type="PANTHER" id="PTHR31677:SF157">
    <property type="entry name" value="AP2_ERF DOMAIN-CONTAINING PROTEIN"/>
    <property type="match status" value="1"/>
</dbReference>
<evidence type="ECO:0000256" key="2">
    <source>
        <dbReference type="ARBA" id="ARBA00022745"/>
    </source>
</evidence>
<keyword evidence="3" id="KW-0805">Transcription regulation</keyword>
<dbReference type="SMART" id="SM00380">
    <property type="entry name" value="AP2"/>
    <property type="match status" value="1"/>
</dbReference>
<evidence type="ECO:0000313" key="10">
    <source>
        <dbReference type="Proteomes" id="UP000826656"/>
    </source>
</evidence>
<evidence type="ECO:0000256" key="1">
    <source>
        <dbReference type="ARBA" id="ARBA00004123"/>
    </source>
</evidence>
<keyword evidence="5" id="KW-0804">Transcription</keyword>
<name>A0ABQ7UX17_SOLTU</name>
<accession>A0ABQ7UX17</accession>
<evidence type="ECO:0000256" key="3">
    <source>
        <dbReference type="ARBA" id="ARBA00023015"/>
    </source>
</evidence>
<dbReference type="Proteomes" id="UP000826656">
    <property type="component" value="Unassembled WGS sequence"/>
</dbReference>